<dbReference type="InterPro" id="IPR051170">
    <property type="entry name" value="Neural/epithelial_adhesion"/>
</dbReference>
<keyword evidence="7" id="KW-0325">Glycoprotein</keyword>
<dbReference type="PROSITE" id="PS50835">
    <property type="entry name" value="IG_LIKE"/>
    <property type="match status" value="3"/>
</dbReference>
<dbReference type="InterPro" id="IPR013098">
    <property type="entry name" value="Ig_I-set"/>
</dbReference>
<dbReference type="GO" id="GO:0005886">
    <property type="term" value="C:plasma membrane"/>
    <property type="evidence" value="ECO:0007669"/>
    <property type="project" value="UniProtKB-SubCell"/>
</dbReference>
<evidence type="ECO:0000313" key="10">
    <source>
        <dbReference type="EMBL" id="CAG4992422.1"/>
    </source>
</evidence>
<accession>A0A8S3X139</accession>
<feature type="domain" description="Ig-like" evidence="9">
    <location>
        <begin position="218"/>
        <end position="311"/>
    </location>
</feature>
<evidence type="ECO:0000256" key="4">
    <source>
        <dbReference type="ARBA" id="ARBA00022737"/>
    </source>
</evidence>
<dbReference type="AlphaFoldDB" id="A0A8S3X139"/>
<dbReference type="SMART" id="SM00409">
    <property type="entry name" value="IG"/>
    <property type="match status" value="3"/>
</dbReference>
<dbReference type="CDD" id="cd00096">
    <property type="entry name" value="Ig"/>
    <property type="match status" value="1"/>
</dbReference>
<keyword evidence="8" id="KW-0393">Immunoglobulin domain</keyword>
<evidence type="ECO:0000256" key="8">
    <source>
        <dbReference type="ARBA" id="ARBA00023319"/>
    </source>
</evidence>
<dbReference type="Proteomes" id="UP000691718">
    <property type="component" value="Unassembled WGS sequence"/>
</dbReference>
<sequence length="377" mass="41842">MIISPLTSFALKISRVIEEEPRLASNETNVTAVVGRDAILTCYVKNLQNYKVAWLRVDTQTILTIGQHVITKNHRIGVLRTEPQAWSLTLRDVKLNDTGQYMCQINTEPMKTEIHHLHVYVPPDIVDSDSSGEVVVREGESVALHCAASGTPQPIVTWKREDSKWLIVGGKKVIKWEGVWLNITAAHRDMNGALLCIASNGVPPSVSKRILLHVLCKPRAKVIQKTITFSAGDAAVLQCHIEAYPSPNIYWTDMYINRIKNDSKHETKTISYGYEHTSRLKINNVSRDDTGPYQCHAENLLGSGNDRVTLYMLATTTAFDSSTVQIMAPSSSETTTPMNSSNADFETVITEEYSGSDAFGVILSQHQMQKQGIVSTS</sequence>
<dbReference type="InterPro" id="IPR013106">
    <property type="entry name" value="Ig_V-set"/>
</dbReference>
<dbReference type="PANTHER" id="PTHR12231">
    <property type="entry name" value="CTX-RELATED TYPE I TRANSMEMBRANE PROTEIN"/>
    <property type="match status" value="1"/>
</dbReference>
<dbReference type="FunFam" id="2.60.40.10:FF:000328">
    <property type="entry name" value="CLUMA_CG000981, isoform A"/>
    <property type="match status" value="1"/>
</dbReference>
<keyword evidence="6" id="KW-1015">Disulfide bond</keyword>
<evidence type="ECO:0000256" key="6">
    <source>
        <dbReference type="ARBA" id="ARBA00023157"/>
    </source>
</evidence>
<keyword evidence="2" id="KW-1003">Cell membrane</keyword>
<protein>
    <submittedName>
        <fullName evidence="10">(apollo) hypothetical protein</fullName>
    </submittedName>
</protein>
<evidence type="ECO:0000256" key="2">
    <source>
        <dbReference type="ARBA" id="ARBA00022475"/>
    </source>
</evidence>
<evidence type="ECO:0000256" key="5">
    <source>
        <dbReference type="ARBA" id="ARBA00023136"/>
    </source>
</evidence>
<dbReference type="OrthoDB" id="10012075at2759"/>
<name>A0A8S3X139_PARAO</name>
<feature type="domain" description="Ig-like" evidence="9">
    <location>
        <begin position="21"/>
        <end position="115"/>
    </location>
</feature>
<comment type="caution">
    <text evidence="10">The sequence shown here is derived from an EMBL/GenBank/DDBJ whole genome shotgun (WGS) entry which is preliminary data.</text>
</comment>
<keyword evidence="11" id="KW-1185">Reference proteome</keyword>
<dbReference type="InterPro" id="IPR003598">
    <property type="entry name" value="Ig_sub2"/>
</dbReference>
<keyword evidence="4" id="KW-0677">Repeat</keyword>
<evidence type="ECO:0000256" key="1">
    <source>
        <dbReference type="ARBA" id="ARBA00004236"/>
    </source>
</evidence>
<gene>
    <name evidence="10" type="ORF">PAPOLLO_LOCUS12309</name>
</gene>
<dbReference type="InterPro" id="IPR003599">
    <property type="entry name" value="Ig_sub"/>
</dbReference>
<dbReference type="GO" id="GO:0043005">
    <property type="term" value="C:neuron projection"/>
    <property type="evidence" value="ECO:0007669"/>
    <property type="project" value="TreeGrafter"/>
</dbReference>
<evidence type="ECO:0000256" key="7">
    <source>
        <dbReference type="ARBA" id="ARBA00023180"/>
    </source>
</evidence>
<dbReference type="SMART" id="SM00408">
    <property type="entry name" value="IGc2"/>
    <property type="match status" value="3"/>
</dbReference>
<evidence type="ECO:0000259" key="9">
    <source>
        <dbReference type="PROSITE" id="PS50835"/>
    </source>
</evidence>
<proteinExistence type="predicted"/>
<dbReference type="Pfam" id="PF07679">
    <property type="entry name" value="I-set"/>
    <property type="match status" value="1"/>
</dbReference>
<comment type="subcellular location">
    <subcellularLocation>
        <location evidence="1">Cell membrane</location>
    </subcellularLocation>
</comment>
<dbReference type="InterPro" id="IPR007110">
    <property type="entry name" value="Ig-like_dom"/>
</dbReference>
<reference evidence="10" key="1">
    <citation type="submission" date="2021-04" db="EMBL/GenBank/DDBJ databases">
        <authorList>
            <person name="Tunstrom K."/>
        </authorList>
    </citation>
    <scope>NUCLEOTIDE SEQUENCE</scope>
</reference>
<evidence type="ECO:0000313" key="11">
    <source>
        <dbReference type="Proteomes" id="UP000691718"/>
    </source>
</evidence>
<keyword evidence="5" id="KW-0472">Membrane</keyword>
<feature type="domain" description="Ig-like" evidence="9">
    <location>
        <begin position="123"/>
        <end position="207"/>
    </location>
</feature>
<keyword evidence="3" id="KW-0732">Signal</keyword>
<evidence type="ECO:0000256" key="3">
    <source>
        <dbReference type="ARBA" id="ARBA00022729"/>
    </source>
</evidence>
<dbReference type="Pfam" id="PF13927">
    <property type="entry name" value="Ig_3"/>
    <property type="match status" value="1"/>
</dbReference>
<dbReference type="PANTHER" id="PTHR12231:SF253">
    <property type="entry name" value="DPR-INTERACTING PROTEIN ETA, ISOFORM B-RELATED"/>
    <property type="match status" value="1"/>
</dbReference>
<organism evidence="10 11">
    <name type="scientific">Parnassius apollo</name>
    <name type="common">Apollo butterfly</name>
    <name type="synonym">Papilio apollo</name>
    <dbReference type="NCBI Taxonomy" id="110799"/>
    <lineage>
        <taxon>Eukaryota</taxon>
        <taxon>Metazoa</taxon>
        <taxon>Ecdysozoa</taxon>
        <taxon>Arthropoda</taxon>
        <taxon>Hexapoda</taxon>
        <taxon>Insecta</taxon>
        <taxon>Pterygota</taxon>
        <taxon>Neoptera</taxon>
        <taxon>Endopterygota</taxon>
        <taxon>Lepidoptera</taxon>
        <taxon>Glossata</taxon>
        <taxon>Ditrysia</taxon>
        <taxon>Papilionoidea</taxon>
        <taxon>Papilionidae</taxon>
        <taxon>Parnassiinae</taxon>
        <taxon>Parnassini</taxon>
        <taxon>Parnassius</taxon>
        <taxon>Parnassius</taxon>
    </lineage>
</organism>
<dbReference type="EMBL" id="CAJQZP010000885">
    <property type="protein sequence ID" value="CAG4992422.1"/>
    <property type="molecule type" value="Genomic_DNA"/>
</dbReference>
<dbReference type="Pfam" id="PF07686">
    <property type="entry name" value="V-set"/>
    <property type="match status" value="1"/>
</dbReference>